<evidence type="ECO:0000313" key="1">
    <source>
        <dbReference type="EMBL" id="KPQ40969.1"/>
    </source>
</evidence>
<accession>A0A0P8CEW1</accession>
<evidence type="ECO:0000313" key="2">
    <source>
        <dbReference type="Proteomes" id="UP000050360"/>
    </source>
</evidence>
<dbReference type="AlphaFoldDB" id="A0A0P8CEW1"/>
<name>A0A0P8CEW1_9EURY</name>
<comment type="caution">
    <text evidence="1">The sequence shown here is derived from an EMBL/GenBank/DDBJ whole genome shotgun (WGS) entry which is preliminary data.</text>
</comment>
<organism evidence="1 2">
    <name type="scientific">Candidatus Methanoperedens nitratireducens</name>
    <dbReference type="NCBI Taxonomy" id="1392998"/>
    <lineage>
        <taxon>Archaea</taxon>
        <taxon>Methanobacteriati</taxon>
        <taxon>Methanobacteriota</taxon>
        <taxon>Stenosarchaea group</taxon>
        <taxon>Methanomicrobia</taxon>
        <taxon>Methanosarcinales</taxon>
        <taxon>ANME-2 cluster</taxon>
        <taxon>Candidatus Methanoperedentaceae</taxon>
        <taxon>Candidatus Methanoperedens</taxon>
    </lineage>
</organism>
<dbReference type="EMBL" id="LKCM01000476">
    <property type="protein sequence ID" value="KPQ40969.1"/>
    <property type="molecule type" value="Genomic_DNA"/>
</dbReference>
<sequence length="140" mass="16592">MKRGWDKLYETNEFDCSRMTTFMWDYIRTKYRIPSKIIVAPNREHAWLAVRVKDAGDTDRYLNWTVKGVDYYFIESTVPRVVIFEKDVYFGGNWYGTTSDFYTTRIYIADDPSQANDLTGGWSTEFRLTKPDIDKLSTFE</sequence>
<proteinExistence type="predicted"/>
<gene>
    <name evidence="1" type="ORF">MPEBLZ_04484</name>
</gene>
<protein>
    <submittedName>
        <fullName evidence="1">Uncharacterized protein</fullName>
    </submittedName>
</protein>
<dbReference type="Proteomes" id="UP000050360">
    <property type="component" value="Unassembled WGS sequence"/>
</dbReference>
<reference evidence="1 2" key="1">
    <citation type="submission" date="2015-09" db="EMBL/GenBank/DDBJ databases">
        <title>A metagenomics-based metabolic model of nitrate-dependent anaerobic oxidation of methane by Methanoperedens-like archaea.</title>
        <authorList>
            <person name="Arshad A."/>
            <person name="Speth D.R."/>
            <person name="De Graaf R.M."/>
            <person name="Op Den Camp H.J."/>
            <person name="Jetten M.S."/>
            <person name="Welte C.U."/>
        </authorList>
    </citation>
    <scope>NUCLEOTIDE SEQUENCE [LARGE SCALE GENOMIC DNA]</scope>
</reference>